<sequence>MLIAHVLRDKGAVVYTVRAEATLEEAARILNEKKVGALVVIAENGAISGVLSERDIVREVARGGGACLGQTVGAVMTRDVCTCDPTETVDEGLGRMTDRRIRHLPVVQGEQLIGIISIGDLVKHRIAAVEAEAAAMQAYIATH</sequence>
<dbReference type="SUPFAM" id="SSF54631">
    <property type="entry name" value="CBS-domain pair"/>
    <property type="match status" value="1"/>
</dbReference>
<dbReference type="AlphaFoldDB" id="A0A6I6MJ49"/>
<evidence type="ECO:0000256" key="2">
    <source>
        <dbReference type="PROSITE-ProRule" id="PRU00703"/>
    </source>
</evidence>
<dbReference type="Gene3D" id="3.10.580.10">
    <property type="entry name" value="CBS-domain"/>
    <property type="match status" value="1"/>
</dbReference>
<protein>
    <submittedName>
        <fullName evidence="4">Hypoxic response protein 1</fullName>
    </submittedName>
</protein>
<evidence type="ECO:0000259" key="3">
    <source>
        <dbReference type="PROSITE" id="PS51371"/>
    </source>
</evidence>
<feature type="domain" description="CBS" evidence="3">
    <location>
        <begin position="76"/>
        <end position="132"/>
    </location>
</feature>
<organism evidence="4 5">
    <name type="scientific">Terricaulis silvestris</name>
    <dbReference type="NCBI Taxonomy" id="2686094"/>
    <lineage>
        <taxon>Bacteria</taxon>
        <taxon>Pseudomonadati</taxon>
        <taxon>Pseudomonadota</taxon>
        <taxon>Alphaproteobacteria</taxon>
        <taxon>Caulobacterales</taxon>
        <taxon>Caulobacteraceae</taxon>
        <taxon>Terricaulis</taxon>
    </lineage>
</organism>
<dbReference type="InterPro" id="IPR046342">
    <property type="entry name" value="CBS_dom_sf"/>
</dbReference>
<evidence type="ECO:0000313" key="5">
    <source>
        <dbReference type="Proteomes" id="UP000431269"/>
    </source>
</evidence>
<evidence type="ECO:0000313" key="4">
    <source>
        <dbReference type="EMBL" id="QGZ94649.1"/>
    </source>
</evidence>
<proteinExistence type="predicted"/>
<dbReference type="InterPro" id="IPR051257">
    <property type="entry name" value="Diverse_CBS-Domain"/>
</dbReference>
<feature type="domain" description="CBS" evidence="3">
    <location>
        <begin position="8"/>
        <end position="67"/>
    </location>
</feature>
<dbReference type="PANTHER" id="PTHR43080">
    <property type="entry name" value="CBS DOMAIN-CONTAINING PROTEIN CBSX3, MITOCHONDRIAL"/>
    <property type="match status" value="1"/>
</dbReference>
<keyword evidence="5" id="KW-1185">Reference proteome</keyword>
<dbReference type="PANTHER" id="PTHR43080:SF2">
    <property type="entry name" value="CBS DOMAIN-CONTAINING PROTEIN"/>
    <property type="match status" value="1"/>
</dbReference>
<reference evidence="5" key="1">
    <citation type="submission" date="2019-12" db="EMBL/GenBank/DDBJ databases">
        <title>Complete genome of Terracaulis silvestris 0127_4.</title>
        <authorList>
            <person name="Vieira S."/>
            <person name="Riedel T."/>
            <person name="Sproer C."/>
            <person name="Pascual J."/>
            <person name="Boedeker C."/>
            <person name="Overmann J."/>
        </authorList>
    </citation>
    <scope>NUCLEOTIDE SEQUENCE [LARGE SCALE GENOMIC DNA]</scope>
    <source>
        <strain evidence="5">0127_4</strain>
    </source>
</reference>
<dbReference type="EMBL" id="CP047045">
    <property type="protein sequence ID" value="QGZ94649.1"/>
    <property type="molecule type" value="Genomic_DNA"/>
</dbReference>
<keyword evidence="1 2" id="KW-0129">CBS domain</keyword>
<dbReference type="CDD" id="cd04623">
    <property type="entry name" value="CBS_pair_bac_euk"/>
    <property type="match status" value="1"/>
</dbReference>
<gene>
    <name evidence="4" type="primary">hrp1_1</name>
    <name evidence="4" type="ORF">DSM104635_01470</name>
</gene>
<dbReference type="RefSeq" id="WP_158765572.1">
    <property type="nucleotide sequence ID" value="NZ_CP047045.1"/>
</dbReference>
<dbReference type="SMART" id="SM00116">
    <property type="entry name" value="CBS"/>
    <property type="match status" value="2"/>
</dbReference>
<dbReference type="PROSITE" id="PS51371">
    <property type="entry name" value="CBS"/>
    <property type="match status" value="2"/>
</dbReference>
<name>A0A6I6MJ49_9CAUL</name>
<dbReference type="InterPro" id="IPR044725">
    <property type="entry name" value="CBSX3_CBS_dom"/>
</dbReference>
<evidence type="ECO:0000256" key="1">
    <source>
        <dbReference type="ARBA" id="ARBA00023122"/>
    </source>
</evidence>
<dbReference type="Proteomes" id="UP000431269">
    <property type="component" value="Chromosome"/>
</dbReference>
<dbReference type="KEGG" id="tsv:DSM104635_01470"/>
<dbReference type="Pfam" id="PF00571">
    <property type="entry name" value="CBS"/>
    <property type="match status" value="2"/>
</dbReference>
<accession>A0A6I6MJ49</accession>
<dbReference type="InterPro" id="IPR000644">
    <property type="entry name" value="CBS_dom"/>
</dbReference>